<keyword evidence="2" id="KW-1185">Reference proteome</keyword>
<gene>
    <name evidence="1" type="ORF">NM208_g12451</name>
</gene>
<dbReference type="Proteomes" id="UP001148629">
    <property type="component" value="Unassembled WGS sequence"/>
</dbReference>
<reference evidence="1" key="1">
    <citation type="submission" date="2022-08" db="EMBL/GenBank/DDBJ databases">
        <title>Genome Sequence of Fusarium decemcellulare.</title>
        <authorList>
            <person name="Buettner E."/>
        </authorList>
    </citation>
    <scope>NUCLEOTIDE SEQUENCE</scope>
    <source>
        <strain evidence="1">Babe19</strain>
    </source>
</reference>
<accession>A0ACC1RNJ7</accession>
<evidence type="ECO:0000313" key="1">
    <source>
        <dbReference type="EMBL" id="KAJ3523437.1"/>
    </source>
</evidence>
<organism evidence="1 2">
    <name type="scientific">Fusarium decemcellulare</name>
    <dbReference type="NCBI Taxonomy" id="57161"/>
    <lineage>
        <taxon>Eukaryota</taxon>
        <taxon>Fungi</taxon>
        <taxon>Dikarya</taxon>
        <taxon>Ascomycota</taxon>
        <taxon>Pezizomycotina</taxon>
        <taxon>Sordariomycetes</taxon>
        <taxon>Hypocreomycetidae</taxon>
        <taxon>Hypocreales</taxon>
        <taxon>Nectriaceae</taxon>
        <taxon>Fusarium</taxon>
        <taxon>Fusarium decemcellulare species complex</taxon>
    </lineage>
</organism>
<comment type="caution">
    <text evidence="1">The sequence shown here is derived from an EMBL/GenBank/DDBJ whole genome shotgun (WGS) entry which is preliminary data.</text>
</comment>
<proteinExistence type="predicted"/>
<evidence type="ECO:0000313" key="2">
    <source>
        <dbReference type="Proteomes" id="UP001148629"/>
    </source>
</evidence>
<sequence length="398" mass="44599">MNINPIVYGVTAKSLAFTAFPTLERFRPKFHPGRKLIILPPKEDREYYAVLPLRNALRTIYHDIGVLVYAGASTAQVQKIARLLPALVDPDRGLRHRPEKLKDVEYRYKRYRLQPHYQHTNKWFYPKRGFLSTGGLLNLCQRAVQTWVDEVQHNYVEKNDGTLTLRQRDVTLKPDIVHAGGIIHETIKSNRYLPVDAYLQIDPSDRLTFNINVQLFAVGTGHFLGMGTIGVAAFVTDEEGTRVSPGGGSNVYQIMSNLYKLERQIWGDKVPQGAGREDTKKSKRRGQPKTPVWGGDEPVEEVTGEDAPKQQGVDEPIDEVIDTDAPKQQSVDEPVEEVANEDTPKQQDVGEPAEETGAPKQQSGDQPADEVSNEDTPKQQSGDEPVKEATDADTPKQQ</sequence>
<protein>
    <submittedName>
        <fullName evidence="1">Uncharacterized protein</fullName>
    </submittedName>
</protein>
<name>A0ACC1RNJ7_9HYPO</name>
<dbReference type="EMBL" id="JANRMS010002257">
    <property type="protein sequence ID" value="KAJ3523437.1"/>
    <property type="molecule type" value="Genomic_DNA"/>
</dbReference>